<dbReference type="InterPro" id="IPR022898">
    <property type="entry name" value="RNase_HII"/>
</dbReference>
<dbReference type="InterPro" id="IPR036397">
    <property type="entry name" value="RNaseH_sf"/>
</dbReference>
<evidence type="ECO:0000259" key="13">
    <source>
        <dbReference type="PROSITE" id="PS51975"/>
    </source>
</evidence>
<evidence type="ECO:0000256" key="7">
    <source>
        <dbReference type="ARBA" id="ARBA00022723"/>
    </source>
</evidence>
<evidence type="ECO:0000256" key="10">
    <source>
        <dbReference type="ARBA" id="ARBA00023211"/>
    </source>
</evidence>
<protein>
    <recommendedName>
        <fullName evidence="12">Ribonuclease</fullName>
        <ecNumber evidence="12">3.1.26.4</ecNumber>
    </recommendedName>
</protein>
<comment type="function">
    <text evidence="2 12">Endonuclease that specifically degrades the RNA of RNA-DNA hybrids.</text>
</comment>
<dbReference type="GO" id="GO:0043137">
    <property type="term" value="P:DNA replication, removal of RNA primer"/>
    <property type="evidence" value="ECO:0007669"/>
    <property type="project" value="TreeGrafter"/>
</dbReference>
<dbReference type="InterPro" id="IPR001352">
    <property type="entry name" value="RNase_HII/HIII"/>
</dbReference>
<feature type="binding site" evidence="11">
    <location>
        <position position="9"/>
    </location>
    <ligand>
        <name>a divalent metal cation</name>
        <dbReference type="ChEBI" id="CHEBI:60240"/>
    </ligand>
</feature>
<comment type="subcellular location">
    <subcellularLocation>
        <location evidence="3">Cytoplasm</location>
    </subcellularLocation>
</comment>
<keyword evidence="9 11" id="KW-0378">Hydrolase</keyword>
<dbReference type="GO" id="GO:0046872">
    <property type="term" value="F:metal ion binding"/>
    <property type="evidence" value="ECO:0007669"/>
    <property type="project" value="UniProtKB-KW"/>
</dbReference>
<evidence type="ECO:0000256" key="8">
    <source>
        <dbReference type="ARBA" id="ARBA00022759"/>
    </source>
</evidence>
<dbReference type="SUPFAM" id="SSF53098">
    <property type="entry name" value="Ribonuclease H-like"/>
    <property type="match status" value="1"/>
</dbReference>
<evidence type="ECO:0000313" key="14">
    <source>
        <dbReference type="EMBL" id="OGG58416.1"/>
    </source>
</evidence>
<dbReference type="PANTHER" id="PTHR10954">
    <property type="entry name" value="RIBONUCLEASE H2 SUBUNIT A"/>
    <property type="match status" value="1"/>
</dbReference>
<evidence type="ECO:0000256" key="4">
    <source>
        <dbReference type="ARBA" id="ARBA00008378"/>
    </source>
</evidence>
<evidence type="ECO:0000256" key="12">
    <source>
        <dbReference type="RuleBase" id="RU003515"/>
    </source>
</evidence>
<dbReference type="Gene3D" id="3.30.420.10">
    <property type="entry name" value="Ribonuclease H-like superfamily/Ribonuclease H"/>
    <property type="match status" value="1"/>
</dbReference>
<sequence length="200" mass="21900">MQWLIGVDEAGRGALAGPVCVGAVLYPEDFDWKQVFSLITKRGEPRLRDSKQLSAQQRDILFGSIATHSRLRHASAFVEAEVIDSIGISNAAREAAAIAVQRLDIAPARVKVLLDAGLSVSSEWQQESFIRGDENIPAIAFASIVAKVTRDTHMEELGTDHARYGFEQHKGYGTAAHALAIRKHGMLPLIHRKTFLTAFA</sequence>
<comment type="caution">
    <text evidence="14">The sequence shown here is derived from an EMBL/GenBank/DDBJ whole genome shotgun (WGS) entry which is preliminary data.</text>
</comment>
<feature type="binding site" evidence="11">
    <location>
        <position position="115"/>
    </location>
    <ligand>
        <name>a divalent metal cation</name>
        <dbReference type="ChEBI" id="CHEBI:60240"/>
    </ligand>
</feature>
<evidence type="ECO:0000256" key="6">
    <source>
        <dbReference type="ARBA" id="ARBA00022722"/>
    </source>
</evidence>
<evidence type="ECO:0000256" key="5">
    <source>
        <dbReference type="ARBA" id="ARBA00022490"/>
    </source>
</evidence>
<dbReference type="InterPro" id="IPR012337">
    <property type="entry name" value="RNaseH-like_sf"/>
</dbReference>
<proteinExistence type="inferred from homology"/>
<dbReference type="NCBIfam" id="NF000595">
    <property type="entry name" value="PRK00015.1-3"/>
    <property type="match status" value="1"/>
</dbReference>
<reference evidence="14 15" key="1">
    <citation type="journal article" date="2016" name="Nat. Commun.">
        <title>Thousands of microbial genomes shed light on interconnected biogeochemical processes in an aquifer system.</title>
        <authorList>
            <person name="Anantharaman K."/>
            <person name="Brown C.T."/>
            <person name="Hug L.A."/>
            <person name="Sharon I."/>
            <person name="Castelle C.J."/>
            <person name="Probst A.J."/>
            <person name="Thomas B.C."/>
            <person name="Singh A."/>
            <person name="Wilkins M.J."/>
            <person name="Karaoz U."/>
            <person name="Brodie E.L."/>
            <person name="Williams K.H."/>
            <person name="Hubbard S.S."/>
            <person name="Banfield J.F."/>
        </authorList>
    </citation>
    <scope>NUCLEOTIDE SEQUENCE [LARGE SCALE GENOMIC DNA]</scope>
</reference>
<evidence type="ECO:0000313" key="15">
    <source>
        <dbReference type="Proteomes" id="UP000176377"/>
    </source>
</evidence>
<evidence type="ECO:0000256" key="11">
    <source>
        <dbReference type="PROSITE-ProRule" id="PRU01319"/>
    </source>
</evidence>
<keyword evidence="10" id="KW-0464">Manganese</keyword>
<keyword evidence="7 11" id="KW-0479">Metal-binding</keyword>
<comment type="cofactor">
    <cofactor evidence="11">
        <name>Mn(2+)</name>
        <dbReference type="ChEBI" id="CHEBI:29035"/>
    </cofactor>
    <cofactor evidence="11">
        <name>Mg(2+)</name>
        <dbReference type="ChEBI" id="CHEBI:18420"/>
    </cofactor>
    <text evidence="11">Manganese or magnesium. Binds 1 divalent metal ion per monomer in the absence of substrate. May bind a second metal ion after substrate binding.</text>
</comment>
<evidence type="ECO:0000256" key="9">
    <source>
        <dbReference type="ARBA" id="ARBA00022801"/>
    </source>
</evidence>
<evidence type="ECO:0000256" key="1">
    <source>
        <dbReference type="ARBA" id="ARBA00000077"/>
    </source>
</evidence>
<name>A0A1F6DAI6_9BACT</name>
<accession>A0A1F6DAI6</accession>
<evidence type="ECO:0000256" key="3">
    <source>
        <dbReference type="ARBA" id="ARBA00004496"/>
    </source>
</evidence>
<dbReference type="EMBL" id="MFLA01000033">
    <property type="protein sequence ID" value="OGG58416.1"/>
    <property type="molecule type" value="Genomic_DNA"/>
</dbReference>
<gene>
    <name evidence="14" type="ORF">A2765_05715</name>
</gene>
<dbReference type="GO" id="GO:0032299">
    <property type="term" value="C:ribonuclease H2 complex"/>
    <property type="evidence" value="ECO:0007669"/>
    <property type="project" value="TreeGrafter"/>
</dbReference>
<keyword evidence="6 11" id="KW-0540">Nuclease</keyword>
<dbReference type="GO" id="GO:0005737">
    <property type="term" value="C:cytoplasm"/>
    <property type="evidence" value="ECO:0007669"/>
    <property type="project" value="UniProtKB-SubCell"/>
</dbReference>
<dbReference type="Proteomes" id="UP000176377">
    <property type="component" value="Unassembled WGS sequence"/>
</dbReference>
<dbReference type="EC" id="3.1.26.4" evidence="12"/>
<keyword evidence="8 11" id="KW-0255">Endonuclease</keyword>
<comment type="similarity">
    <text evidence="4">Belongs to the RNase HII family. RnhC subfamily.</text>
</comment>
<dbReference type="InterPro" id="IPR024567">
    <property type="entry name" value="RNase_HII/HIII_dom"/>
</dbReference>
<dbReference type="AlphaFoldDB" id="A0A1F6DAI6"/>
<evidence type="ECO:0000256" key="2">
    <source>
        <dbReference type="ARBA" id="ARBA00004065"/>
    </source>
</evidence>
<comment type="catalytic activity">
    <reaction evidence="1 11 12">
        <text>Endonucleolytic cleavage to 5'-phosphomonoester.</text>
        <dbReference type="EC" id="3.1.26.4"/>
    </reaction>
</comment>
<dbReference type="PANTHER" id="PTHR10954:SF23">
    <property type="entry name" value="RIBONUCLEASE"/>
    <property type="match status" value="1"/>
</dbReference>
<feature type="binding site" evidence="11">
    <location>
        <position position="8"/>
    </location>
    <ligand>
        <name>a divalent metal cation</name>
        <dbReference type="ChEBI" id="CHEBI:60240"/>
    </ligand>
</feature>
<organism evidence="14 15">
    <name type="scientific">Candidatus Kaiserbacteria bacterium RIFCSPHIGHO2_01_FULL_56_24</name>
    <dbReference type="NCBI Taxonomy" id="1798487"/>
    <lineage>
        <taxon>Bacteria</taxon>
        <taxon>Candidatus Kaiseribacteriota</taxon>
    </lineage>
</organism>
<dbReference type="GO" id="GO:0004523">
    <property type="term" value="F:RNA-DNA hybrid ribonuclease activity"/>
    <property type="evidence" value="ECO:0007669"/>
    <property type="project" value="UniProtKB-UniRule"/>
</dbReference>
<dbReference type="GO" id="GO:0003723">
    <property type="term" value="F:RNA binding"/>
    <property type="evidence" value="ECO:0007669"/>
    <property type="project" value="UniProtKB-UniRule"/>
</dbReference>
<dbReference type="CDD" id="cd07182">
    <property type="entry name" value="RNase_HII_bacteria_HII_like"/>
    <property type="match status" value="1"/>
</dbReference>
<feature type="domain" description="RNase H type-2" evidence="13">
    <location>
        <begin position="2"/>
        <end position="200"/>
    </location>
</feature>
<dbReference type="Pfam" id="PF01351">
    <property type="entry name" value="RNase_HII"/>
    <property type="match status" value="1"/>
</dbReference>
<dbReference type="PROSITE" id="PS51975">
    <property type="entry name" value="RNASE_H_2"/>
    <property type="match status" value="1"/>
</dbReference>
<keyword evidence="5" id="KW-0963">Cytoplasm</keyword>
<dbReference type="GO" id="GO:0006298">
    <property type="term" value="P:mismatch repair"/>
    <property type="evidence" value="ECO:0007669"/>
    <property type="project" value="TreeGrafter"/>
</dbReference>